<feature type="region of interest" description="Disordered" evidence="1">
    <location>
        <begin position="344"/>
        <end position="379"/>
    </location>
</feature>
<proteinExistence type="predicted"/>
<comment type="caution">
    <text evidence="3">The sequence shown here is derived from an EMBL/GenBank/DDBJ whole genome shotgun (WGS) entry which is preliminary data.</text>
</comment>
<evidence type="ECO:0000256" key="1">
    <source>
        <dbReference type="SAM" id="MobiDB-lite"/>
    </source>
</evidence>
<feature type="signal peptide" evidence="2">
    <location>
        <begin position="1"/>
        <end position="35"/>
    </location>
</feature>
<reference evidence="3 4" key="1">
    <citation type="submission" date="2024-06" db="EMBL/GenBank/DDBJ databases">
        <title>The Natural Products Discovery Center: Release of the First 8490 Sequenced Strains for Exploring Actinobacteria Biosynthetic Diversity.</title>
        <authorList>
            <person name="Kalkreuter E."/>
            <person name="Kautsar S.A."/>
            <person name="Yang D."/>
            <person name="Bader C.D."/>
            <person name="Teijaro C.N."/>
            <person name="Fluegel L."/>
            <person name="Davis C.M."/>
            <person name="Simpson J.R."/>
            <person name="Lauterbach L."/>
            <person name="Steele A.D."/>
            <person name="Gui C."/>
            <person name="Meng S."/>
            <person name="Li G."/>
            <person name="Viehrig K."/>
            <person name="Ye F."/>
            <person name="Su P."/>
            <person name="Kiefer A.F."/>
            <person name="Nichols A."/>
            <person name="Cepeda A.J."/>
            <person name="Yan W."/>
            <person name="Fan B."/>
            <person name="Jiang Y."/>
            <person name="Adhikari A."/>
            <person name="Zheng C.-J."/>
            <person name="Schuster L."/>
            <person name="Cowan T.M."/>
            <person name="Smanski M.J."/>
            <person name="Chevrette M.G."/>
            <person name="De Carvalho L.P.S."/>
            <person name="Shen B."/>
        </authorList>
    </citation>
    <scope>NUCLEOTIDE SEQUENCE [LARGE SCALE GENOMIC DNA]</scope>
    <source>
        <strain evidence="3 4">NPDC048946</strain>
    </source>
</reference>
<evidence type="ECO:0000256" key="2">
    <source>
        <dbReference type="SAM" id="SignalP"/>
    </source>
</evidence>
<keyword evidence="4" id="KW-1185">Reference proteome</keyword>
<organism evidence="3 4">
    <name type="scientific">Streptodolium elevatio</name>
    <dbReference type="NCBI Taxonomy" id="3157996"/>
    <lineage>
        <taxon>Bacteria</taxon>
        <taxon>Bacillati</taxon>
        <taxon>Actinomycetota</taxon>
        <taxon>Actinomycetes</taxon>
        <taxon>Kitasatosporales</taxon>
        <taxon>Streptomycetaceae</taxon>
        <taxon>Streptodolium</taxon>
    </lineage>
</organism>
<dbReference type="EMBL" id="JBEZFP010000001">
    <property type="protein sequence ID" value="MEU8131887.1"/>
    <property type="molecule type" value="Genomic_DNA"/>
</dbReference>
<protein>
    <submittedName>
        <fullName evidence="3">Uncharacterized protein</fullName>
    </submittedName>
</protein>
<keyword evidence="2" id="KW-0732">Signal</keyword>
<name>A0ABV3D9H9_9ACTN</name>
<accession>A0ABV3D9H9</accession>
<feature type="compositionally biased region" description="Basic residues" evidence="1">
    <location>
        <begin position="427"/>
        <end position="441"/>
    </location>
</feature>
<dbReference type="RefSeq" id="WP_358346827.1">
    <property type="nucleotide sequence ID" value="NZ_JBEZFP010000001.1"/>
</dbReference>
<feature type="compositionally biased region" description="Pro residues" evidence="1">
    <location>
        <begin position="451"/>
        <end position="472"/>
    </location>
</feature>
<dbReference type="Proteomes" id="UP001551482">
    <property type="component" value="Unassembled WGS sequence"/>
</dbReference>
<feature type="chain" id="PRO_5045571511" evidence="2">
    <location>
        <begin position="36"/>
        <end position="548"/>
    </location>
</feature>
<sequence length="548" mass="55880">MRSRVLGAVRYAGVPAAGALAAGVLTAWAAAPAHAIDNRAVAPYAASGAPAKGSTAGCADAPLLEPGRYTDSLATDRDLFYRVGKRGDQVLEVSATAVLAQKVFAGSELSVGAGWGEGDKPESWLAKTDNASDGLNVISVGARSNSKAVGGTSACIRIGNGIRPMEGSTGPFKVEVVVGLVAPDAVPGTGAGAPANADDGFSFAGAKRLPDSGATRGTVAIGEFPFWRVDLRAGQTLTVRTTLEVPADLAAGPQAGWAAHIYNPLRRAANCPAEAGGPRRASLAAGANRAELRCGPWTVEADKPDYETTYNLPGTYYIAVGVTDPKDTARGQVVPYELRATVDGVGSGPGPRANTAFGASLDDDANGTDSAASDDGRDGTDTVLMATAAGSALVSVASLGMHVRARRSLNARSHSPGHPLPSGAPGKPRKPRKPRKSRSRPMRLPADLLPGQPPAPAAPPETAPPPGPPATPGPKKRPAPPPLSIPPNHNALDSVWSISVVLGEDPDDGSEVPDTSGSHPAVSAEPPHWDGTSPDPRNLPSWRPGHDA</sequence>
<feature type="region of interest" description="Disordered" evidence="1">
    <location>
        <begin position="409"/>
        <end position="548"/>
    </location>
</feature>
<evidence type="ECO:0000313" key="4">
    <source>
        <dbReference type="Proteomes" id="UP001551482"/>
    </source>
</evidence>
<gene>
    <name evidence="3" type="ORF">AB0C36_00085</name>
</gene>
<evidence type="ECO:0000313" key="3">
    <source>
        <dbReference type="EMBL" id="MEU8131887.1"/>
    </source>
</evidence>